<dbReference type="InterPro" id="IPR023195">
    <property type="entry name" value="Nict_dMeBzImd_PRibTrfase_N"/>
</dbReference>
<dbReference type="NCBIfam" id="NF000996">
    <property type="entry name" value="PRK00105.1"/>
    <property type="match status" value="1"/>
</dbReference>
<evidence type="ECO:0000256" key="2">
    <source>
        <dbReference type="ARBA" id="ARBA00007110"/>
    </source>
</evidence>
<dbReference type="Proteomes" id="UP001208771">
    <property type="component" value="Unassembled WGS sequence"/>
</dbReference>
<dbReference type="EC" id="2.4.2.21" evidence="3 10"/>
<evidence type="ECO:0000256" key="1">
    <source>
        <dbReference type="ARBA" id="ARBA00005049"/>
    </source>
</evidence>
<dbReference type="CDD" id="cd02439">
    <property type="entry name" value="DMB-PRT_CobT"/>
    <property type="match status" value="1"/>
</dbReference>
<evidence type="ECO:0000256" key="10">
    <source>
        <dbReference type="HAMAP-Rule" id="MF_00230"/>
    </source>
</evidence>
<keyword evidence="6 10" id="KW-0328">Glycosyltransferase</keyword>
<reference evidence="11" key="1">
    <citation type="submission" date="2022-07" db="EMBL/GenBank/DDBJ databases">
        <title>Ectorhizobium quercum gen.nov., sp. nov.</title>
        <authorList>
            <person name="Ma T."/>
            <person name="Li Y."/>
        </authorList>
    </citation>
    <scope>NUCLEOTIDE SEQUENCE</scope>
    <source>
        <strain evidence="11">BDR2-2</strain>
    </source>
</reference>
<comment type="function">
    <text evidence="10">Catalyzes the synthesis of alpha-ribazole-5'-phosphate from nicotinate mononucleotide (NAMN) and 5,6-dimethylbenzimidazole (DMB).</text>
</comment>
<keyword evidence="12" id="KW-1185">Reference proteome</keyword>
<evidence type="ECO:0000256" key="3">
    <source>
        <dbReference type="ARBA" id="ARBA00011991"/>
    </source>
</evidence>
<dbReference type="EMBL" id="JANFPI010000011">
    <property type="protein sequence ID" value="MCX8999813.1"/>
    <property type="molecule type" value="Genomic_DNA"/>
</dbReference>
<evidence type="ECO:0000256" key="5">
    <source>
        <dbReference type="ARBA" id="ARBA00022573"/>
    </source>
</evidence>
<comment type="caution">
    <text evidence="11">The sequence shown here is derived from an EMBL/GenBank/DDBJ whole genome shotgun (WGS) entry which is preliminary data.</text>
</comment>
<gene>
    <name evidence="10 11" type="primary">cobT</name>
    <name evidence="11" type="ORF">NOF55_22160</name>
</gene>
<comment type="pathway">
    <text evidence="1 10">Nucleoside biosynthesis; alpha-ribazole biosynthesis; alpha-ribazole from 5,6-dimethylbenzimidazole: step 1/2.</text>
</comment>
<dbReference type="NCBIfam" id="TIGR03160">
    <property type="entry name" value="cobT_DBIPRT"/>
    <property type="match status" value="1"/>
</dbReference>
<evidence type="ECO:0000313" key="12">
    <source>
        <dbReference type="Proteomes" id="UP001208771"/>
    </source>
</evidence>
<dbReference type="SUPFAM" id="SSF52733">
    <property type="entry name" value="Nicotinate mononucleotide:5,6-dimethylbenzimidazole phosphoribosyltransferase (CobT)"/>
    <property type="match status" value="1"/>
</dbReference>
<dbReference type="InterPro" id="IPR003200">
    <property type="entry name" value="Nict_dMeBzImd_PRibTrfase"/>
</dbReference>
<proteinExistence type="inferred from homology"/>
<name>A0AAE3N2G7_9HYPH</name>
<evidence type="ECO:0000313" key="11">
    <source>
        <dbReference type="EMBL" id="MCX8999813.1"/>
    </source>
</evidence>
<dbReference type="RefSeq" id="WP_306413311.1">
    <property type="nucleotide sequence ID" value="NZ_JANFPI010000011.1"/>
</dbReference>
<sequence length="338" mass="34942">MSVTGLPFDDFRILIRDLPGHDVAALAAARARNRQLTKPEGSLGRLEEIAMWLAAWSGRTPAVNRPLVAVFAGNHGVARHGITPYPVEVTQQMVENFAAGGAAINQICATYDLGLKIFDLALDYPTGDITCEEALSERDCAATMAFGMEAIAGGTDLLCIGEMGIGNTAVAAAINLALYGGEAEDWVGPGTGSHGEVLERKIAAVKQAVAFHKDHLSDPLEVLRRLGGREIAAMAGAILAARMEKIPVLIDGYVATAAAAILKAANPAALDHCLIGHVSGEPGHMRAIEQLGKTPLLALGMRLGEGTGAALAAGIVKAAAACHSGMATFEQAGVANKG</sequence>
<dbReference type="PANTHER" id="PTHR43463:SF1">
    <property type="entry name" value="NICOTINATE-NUCLEOTIDE--DIMETHYLBENZIMIDAZOLE PHOSPHORIBOSYLTRANSFERASE"/>
    <property type="match status" value="1"/>
</dbReference>
<organism evidence="11 12">
    <name type="scientific">Ectorhizobium quercum</name>
    <dbReference type="NCBI Taxonomy" id="2965071"/>
    <lineage>
        <taxon>Bacteria</taxon>
        <taxon>Pseudomonadati</taxon>
        <taxon>Pseudomonadota</taxon>
        <taxon>Alphaproteobacteria</taxon>
        <taxon>Hyphomicrobiales</taxon>
        <taxon>Rhizobiaceae</taxon>
        <taxon>Ectorhizobium</taxon>
    </lineage>
</organism>
<accession>A0AAE3N2G7</accession>
<evidence type="ECO:0000256" key="8">
    <source>
        <dbReference type="ARBA" id="ARBA00030686"/>
    </source>
</evidence>
<dbReference type="AlphaFoldDB" id="A0AAE3N2G7"/>
<evidence type="ECO:0000256" key="4">
    <source>
        <dbReference type="ARBA" id="ARBA00015486"/>
    </source>
</evidence>
<dbReference type="PANTHER" id="PTHR43463">
    <property type="entry name" value="NICOTINATE-NUCLEOTIDE--DIMETHYLBENZIMIDAZOLE PHOSPHORIBOSYLTRANSFERASE"/>
    <property type="match status" value="1"/>
</dbReference>
<comment type="catalytic activity">
    <reaction evidence="9 10">
        <text>5,6-dimethylbenzimidazole + nicotinate beta-D-ribonucleotide = alpha-ribazole 5'-phosphate + nicotinate + H(+)</text>
        <dbReference type="Rhea" id="RHEA:11196"/>
        <dbReference type="ChEBI" id="CHEBI:15378"/>
        <dbReference type="ChEBI" id="CHEBI:15890"/>
        <dbReference type="ChEBI" id="CHEBI:32544"/>
        <dbReference type="ChEBI" id="CHEBI:57502"/>
        <dbReference type="ChEBI" id="CHEBI:57918"/>
        <dbReference type="EC" id="2.4.2.21"/>
    </reaction>
</comment>
<dbReference type="GO" id="GO:0009236">
    <property type="term" value="P:cobalamin biosynthetic process"/>
    <property type="evidence" value="ECO:0007669"/>
    <property type="project" value="UniProtKB-UniRule"/>
</dbReference>
<dbReference type="InterPro" id="IPR036087">
    <property type="entry name" value="Nict_dMeBzImd_PRibTrfase_sf"/>
</dbReference>
<keyword evidence="5 10" id="KW-0169">Cobalamin biosynthesis</keyword>
<keyword evidence="7 10" id="KW-0808">Transferase</keyword>
<evidence type="ECO:0000256" key="7">
    <source>
        <dbReference type="ARBA" id="ARBA00022679"/>
    </source>
</evidence>
<protein>
    <recommendedName>
        <fullName evidence="4 10">Nicotinate-nucleotide--dimethylbenzimidazole phosphoribosyltransferase</fullName>
        <shortName evidence="10">NN:DBI PRT</shortName>
        <ecNumber evidence="3 10">2.4.2.21</ecNumber>
    </recommendedName>
    <alternativeName>
        <fullName evidence="8 10">N(1)-alpha-phosphoribosyltransferase</fullName>
    </alternativeName>
</protein>
<dbReference type="Gene3D" id="1.10.1610.10">
    <property type="match status" value="1"/>
</dbReference>
<feature type="active site" description="Proton acceptor" evidence="10">
    <location>
        <position position="305"/>
    </location>
</feature>
<dbReference type="InterPro" id="IPR017846">
    <property type="entry name" value="Nict_dMeBzImd_PRibTrfase_bact"/>
</dbReference>
<dbReference type="Pfam" id="PF02277">
    <property type="entry name" value="DBI_PRT"/>
    <property type="match status" value="1"/>
</dbReference>
<dbReference type="HAMAP" id="MF_00230">
    <property type="entry name" value="CobT"/>
    <property type="match status" value="1"/>
</dbReference>
<evidence type="ECO:0000256" key="6">
    <source>
        <dbReference type="ARBA" id="ARBA00022676"/>
    </source>
</evidence>
<dbReference type="Gene3D" id="3.40.50.10210">
    <property type="match status" value="1"/>
</dbReference>
<evidence type="ECO:0000256" key="9">
    <source>
        <dbReference type="ARBA" id="ARBA00047340"/>
    </source>
</evidence>
<dbReference type="GO" id="GO:0008939">
    <property type="term" value="F:nicotinate-nucleotide-dimethylbenzimidazole phosphoribosyltransferase activity"/>
    <property type="evidence" value="ECO:0007669"/>
    <property type="project" value="UniProtKB-UniRule"/>
</dbReference>
<comment type="similarity">
    <text evidence="2 10">Belongs to the CobT family.</text>
</comment>